<evidence type="ECO:0000256" key="3">
    <source>
        <dbReference type="ARBA" id="ARBA00023002"/>
    </source>
</evidence>
<dbReference type="SUPFAM" id="SSF56176">
    <property type="entry name" value="FAD-binding/transporter-associated domain-like"/>
    <property type="match status" value="1"/>
</dbReference>
<dbReference type="AlphaFoldDB" id="A0A0V8JNI3"/>
<dbReference type="PROSITE" id="PS51387">
    <property type="entry name" value="FAD_PCMH"/>
    <property type="match status" value="1"/>
</dbReference>
<keyword evidence="6" id="KW-1185">Reference proteome</keyword>
<dbReference type="InterPro" id="IPR036318">
    <property type="entry name" value="FAD-bd_PCMH-like_sf"/>
</dbReference>
<proteinExistence type="predicted"/>
<gene>
    <name evidence="5" type="ORF">AS180_06945</name>
</gene>
<sequence>MIAERLFSDLQALFSTEQVQETAVAHPLGNGGEVTVYPTSEAEIAAVLTYANQNGYTVSIMGAGTKRGFGGLVQSADILLSLSRYKGIVEHVPGDMTVTVKAGTSFKELQDHLATYGQQLSLDPSWPETATIGGIVAANDSGPKRLGYGSCRDVVIGMTLVYADGQIIRSGGKVVKNVAGYDMNKLFIGSMGTLAVMSEITLKLRPLPKCQSLVVIAFPEASLIDIRSLATQILDSMLEPVSLQLMSPSLSRELVGEEAYCLAIALEDVESSVRYQEKAIQGLGSSQAVVSIKSEEERIRFWHQLYRMGVNGASFIDGDSLTAVLKVGVKNLDALKVVESAYLLTDRYDVRIRAHGGIGHGLCQIEISGGSKDILGAIVDMRKQAHELKGYVVVTHAPLVFRQQLNVWGEKPSHFFLYEGIKSRIDPNKMLNHKRFVGGI</sequence>
<accession>A0A0V8JNI3</accession>
<dbReference type="EMBL" id="LNQP01000018">
    <property type="protein sequence ID" value="KSU88607.1"/>
    <property type="molecule type" value="Genomic_DNA"/>
</dbReference>
<keyword evidence="2" id="KW-0274">FAD</keyword>
<feature type="domain" description="FAD-binding PCMH-type" evidence="4">
    <location>
        <begin position="28"/>
        <end position="207"/>
    </location>
</feature>
<dbReference type="GO" id="GO:0071949">
    <property type="term" value="F:FAD binding"/>
    <property type="evidence" value="ECO:0007669"/>
    <property type="project" value="InterPro"/>
</dbReference>
<evidence type="ECO:0000256" key="2">
    <source>
        <dbReference type="ARBA" id="ARBA00022827"/>
    </source>
</evidence>
<dbReference type="InterPro" id="IPR016164">
    <property type="entry name" value="FAD-linked_Oxase-like_C"/>
</dbReference>
<name>A0A0V8JNI3_9BACI</name>
<evidence type="ECO:0000256" key="1">
    <source>
        <dbReference type="ARBA" id="ARBA00022630"/>
    </source>
</evidence>
<dbReference type="Proteomes" id="UP000053681">
    <property type="component" value="Unassembled WGS sequence"/>
</dbReference>
<dbReference type="Pfam" id="PF01565">
    <property type="entry name" value="FAD_binding_4"/>
    <property type="match status" value="1"/>
</dbReference>
<evidence type="ECO:0000259" key="4">
    <source>
        <dbReference type="PROSITE" id="PS51387"/>
    </source>
</evidence>
<evidence type="ECO:0000313" key="6">
    <source>
        <dbReference type="Proteomes" id="UP000053681"/>
    </source>
</evidence>
<dbReference type="PANTHER" id="PTHR11748:SF103">
    <property type="entry name" value="GLYCOLATE OXIDASE SUBUNIT GLCE"/>
    <property type="match status" value="1"/>
</dbReference>
<keyword evidence="3" id="KW-0560">Oxidoreductase</keyword>
<dbReference type="GO" id="GO:0016491">
    <property type="term" value="F:oxidoreductase activity"/>
    <property type="evidence" value="ECO:0007669"/>
    <property type="project" value="UniProtKB-KW"/>
</dbReference>
<dbReference type="InterPro" id="IPR016166">
    <property type="entry name" value="FAD-bd_PCMH"/>
</dbReference>
<dbReference type="Gene3D" id="3.30.465.10">
    <property type="match status" value="1"/>
</dbReference>
<protein>
    <submittedName>
        <fullName evidence="5">Lactate dehydrogenase</fullName>
    </submittedName>
</protein>
<keyword evidence="1" id="KW-0285">Flavoprotein</keyword>
<dbReference type="InterPro" id="IPR006094">
    <property type="entry name" value="Oxid_FAD_bind_N"/>
</dbReference>
<dbReference type="SUPFAM" id="SSF55103">
    <property type="entry name" value="FAD-linked oxidases, C-terminal domain"/>
    <property type="match status" value="1"/>
</dbReference>
<organism evidence="5 6">
    <name type="scientific">Priestia veravalensis</name>
    <dbReference type="NCBI Taxonomy" id="1414648"/>
    <lineage>
        <taxon>Bacteria</taxon>
        <taxon>Bacillati</taxon>
        <taxon>Bacillota</taxon>
        <taxon>Bacilli</taxon>
        <taxon>Bacillales</taxon>
        <taxon>Bacillaceae</taxon>
        <taxon>Priestia</taxon>
    </lineage>
</organism>
<dbReference type="PANTHER" id="PTHR11748">
    <property type="entry name" value="D-LACTATE DEHYDROGENASE"/>
    <property type="match status" value="1"/>
</dbReference>
<dbReference type="InterPro" id="IPR016169">
    <property type="entry name" value="FAD-bd_PCMH_sub2"/>
</dbReference>
<dbReference type="RefSeq" id="WP_025909668.1">
    <property type="nucleotide sequence ID" value="NZ_KQ758637.1"/>
</dbReference>
<comment type="caution">
    <text evidence="5">The sequence shown here is derived from an EMBL/GenBank/DDBJ whole genome shotgun (WGS) entry which is preliminary data.</text>
</comment>
<reference evidence="5 6" key="1">
    <citation type="submission" date="2015-11" db="EMBL/GenBank/DDBJ databases">
        <title>Bacillus caseinolyticus sp nov.</title>
        <authorList>
            <person name="Dastager S.G."/>
            <person name="Mawlankar R."/>
        </authorList>
    </citation>
    <scope>NUCLEOTIDE SEQUENCE [LARGE SCALE GENOMIC DNA]</scope>
    <source>
        <strain evidence="5 6">SGD-V-76</strain>
    </source>
</reference>
<evidence type="ECO:0000313" key="5">
    <source>
        <dbReference type="EMBL" id="KSU88607.1"/>
    </source>
</evidence>